<evidence type="ECO:0000313" key="1">
    <source>
        <dbReference type="EMBL" id="WMV46247.1"/>
    </source>
</evidence>
<reference evidence="1" key="1">
    <citation type="submission" date="2023-08" db="EMBL/GenBank/DDBJ databases">
        <title>A de novo genome assembly of Solanum verrucosum Schlechtendal, a Mexican diploid species geographically isolated from the other diploid A-genome species in potato relatives.</title>
        <authorList>
            <person name="Hosaka K."/>
        </authorList>
    </citation>
    <scope>NUCLEOTIDE SEQUENCE</scope>
    <source>
        <tissue evidence="1">Young leaves</tissue>
    </source>
</reference>
<gene>
    <name evidence="1" type="ORF">MTR67_039632</name>
</gene>
<accession>A0AAF0ZNR9</accession>
<organism evidence="1 2">
    <name type="scientific">Solanum verrucosum</name>
    <dbReference type="NCBI Taxonomy" id="315347"/>
    <lineage>
        <taxon>Eukaryota</taxon>
        <taxon>Viridiplantae</taxon>
        <taxon>Streptophyta</taxon>
        <taxon>Embryophyta</taxon>
        <taxon>Tracheophyta</taxon>
        <taxon>Spermatophyta</taxon>
        <taxon>Magnoliopsida</taxon>
        <taxon>eudicotyledons</taxon>
        <taxon>Gunneridae</taxon>
        <taxon>Pentapetalae</taxon>
        <taxon>asterids</taxon>
        <taxon>lamiids</taxon>
        <taxon>Solanales</taxon>
        <taxon>Solanaceae</taxon>
        <taxon>Solanoideae</taxon>
        <taxon>Solaneae</taxon>
        <taxon>Solanum</taxon>
    </lineage>
</organism>
<name>A0AAF0ZNR9_SOLVR</name>
<dbReference type="AlphaFoldDB" id="A0AAF0ZNR9"/>
<dbReference type="Proteomes" id="UP001234989">
    <property type="component" value="Chromosome 9"/>
</dbReference>
<evidence type="ECO:0000313" key="2">
    <source>
        <dbReference type="Proteomes" id="UP001234989"/>
    </source>
</evidence>
<keyword evidence="2" id="KW-1185">Reference proteome</keyword>
<protein>
    <submittedName>
        <fullName evidence="1">Uncharacterized protein</fullName>
    </submittedName>
</protein>
<dbReference type="EMBL" id="CP133620">
    <property type="protein sequence ID" value="WMV46247.1"/>
    <property type="molecule type" value="Genomic_DNA"/>
</dbReference>
<sequence length="182" mass="20906">MRQLFDIASALLDETTKINRAWHIREDQVSPLNIGLIKEQMENNQERDENMATIMTQMDLSTKHVMGGGYKAVNAISAKSGGNLNDTQFEAMYNGEVQFFSNQAGGSCPSYPRLGGNQGWNRDHDDGWRDRDQELHDRAINCRDRDGDKDRYVPPHERQMLKESRANPECFWTEDMHACILK</sequence>
<proteinExistence type="predicted"/>